<dbReference type="InterPro" id="IPR000210">
    <property type="entry name" value="BTB/POZ_dom"/>
</dbReference>
<sequence length="307" mass="36552">MLSSNNSDRQFYFYEMHKERFEIFKSQNLENDCFDITFEIEGKNLHANKYTIISVSETLKSMLSDRWTTKDENVKIEIYSYENFYEFLCFIYSGNCNVTKENVFQFIDMAEFYGVSYFKMFCEKFLSTLELTIKNIEEMYEFADKYSLTKFMKSIKKYICQNYDEIRCFSKDFKNSFIELLSTVHDTRVKITNNYNSVIFGTFKDIFGIRTAIEKQKSCSITRKNTTIIRFSKLKFPIPSIKSSIKKMKGVDWYLCLENDGILTFKHHSKIERSDFLIAEMKSKTEFFLIPNTESLLNVYSNCFDDL</sequence>
<evidence type="ECO:0000259" key="1">
    <source>
        <dbReference type="PROSITE" id="PS50097"/>
    </source>
</evidence>
<dbReference type="PANTHER" id="PTHR45632">
    <property type="entry name" value="LD33804P"/>
    <property type="match status" value="1"/>
</dbReference>
<reference evidence="3" key="1">
    <citation type="submission" date="2022-11" db="UniProtKB">
        <authorList>
            <consortium name="WormBaseParasite"/>
        </authorList>
    </citation>
    <scope>IDENTIFICATION</scope>
</reference>
<feature type="domain" description="BTB" evidence="1">
    <location>
        <begin position="34"/>
        <end position="100"/>
    </location>
</feature>
<dbReference type="PROSITE" id="PS50097">
    <property type="entry name" value="BTB"/>
    <property type="match status" value="1"/>
</dbReference>
<dbReference type="Pfam" id="PF00651">
    <property type="entry name" value="BTB"/>
    <property type="match status" value="1"/>
</dbReference>
<dbReference type="InterPro" id="IPR011333">
    <property type="entry name" value="SKP1/BTB/POZ_sf"/>
</dbReference>
<organism evidence="2 3">
    <name type="scientific">Panagrolaimus davidi</name>
    <dbReference type="NCBI Taxonomy" id="227884"/>
    <lineage>
        <taxon>Eukaryota</taxon>
        <taxon>Metazoa</taxon>
        <taxon>Ecdysozoa</taxon>
        <taxon>Nematoda</taxon>
        <taxon>Chromadorea</taxon>
        <taxon>Rhabditida</taxon>
        <taxon>Tylenchina</taxon>
        <taxon>Panagrolaimomorpha</taxon>
        <taxon>Panagrolaimoidea</taxon>
        <taxon>Panagrolaimidae</taxon>
        <taxon>Panagrolaimus</taxon>
    </lineage>
</organism>
<accession>A0A914PKI6</accession>
<dbReference type="SMART" id="SM00225">
    <property type="entry name" value="BTB"/>
    <property type="match status" value="1"/>
</dbReference>
<dbReference type="CDD" id="cd14733">
    <property type="entry name" value="BACK"/>
    <property type="match status" value="1"/>
</dbReference>
<dbReference type="WBParaSite" id="PDA_v2.g16318.t1">
    <property type="protein sequence ID" value="PDA_v2.g16318.t1"/>
    <property type="gene ID" value="PDA_v2.g16318"/>
</dbReference>
<dbReference type="Proteomes" id="UP000887578">
    <property type="component" value="Unplaced"/>
</dbReference>
<protein>
    <submittedName>
        <fullName evidence="3">BTB domain-containing protein</fullName>
    </submittedName>
</protein>
<dbReference type="Gene3D" id="3.30.710.10">
    <property type="entry name" value="Potassium Channel Kv1.1, Chain A"/>
    <property type="match status" value="1"/>
</dbReference>
<dbReference type="Gene3D" id="1.25.40.420">
    <property type="match status" value="1"/>
</dbReference>
<evidence type="ECO:0000313" key="2">
    <source>
        <dbReference type="Proteomes" id="UP000887578"/>
    </source>
</evidence>
<name>A0A914PKI6_9BILA</name>
<proteinExistence type="predicted"/>
<dbReference type="SUPFAM" id="SSF54695">
    <property type="entry name" value="POZ domain"/>
    <property type="match status" value="1"/>
</dbReference>
<dbReference type="AlphaFoldDB" id="A0A914PKI6"/>
<evidence type="ECO:0000313" key="3">
    <source>
        <dbReference type="WBParaSite" id="PDA_v2.g16318.t1"/>
    </source>
</evidence>
<keyword evidence="2" id="KW-1185">Reference proteome</keyword>